<accession>D6RP02</accession>
<proteinExistence type="predicted"/>
<evidence type="ECO:0000256" key="1">
    <source>
        <dbReference type="SAM" id="MobiDB-lite"/>
    </source>
</evidence>
<dbReference type="KEGG" id="cci:CC1G_14939"/>
<dbReference type="InterPro" id="IPR025340">
    <property type="entry name" value="DUF4246"/>
</dbReference>
<dbReference type="PANTHER" id="PTHR33119:SF1">
    <property type="entry name" value="FE2OG DIOXYGENASE DOMAIN-CONTAINING PROTEIN"/>
    <property type="match status" value="1"/>
</dbReference>
<protein>
    <submittedName>
        <fullName evidence="4">Uncharacterized protein</fullName>
    </submittedName>
</protein>
<dbReference type="Pfam" id="PF14033">
    <property type="entry name" value="DUF4246"/>
    <property type="match status" value="1"/>
</dbReference>
<reference evidence="4 5" key="1">
    <citation type="journal article" date="2010" name="Proc. Natl. Acad. Sci. U.S.A.">
        <title>Insights into evolution of multicellular fungi from the assembled chromosomes of the mushroom Coprinopsis cinerea (Coprinus cinereus).</title>
        <authorList>
            <person name="Stajich J.E."/>
            <person name="Wilke S.K."/>
            <person name="Ahren D."/>
            <person name="Au C.H."/>
            <person name="Birren B.W."/>
            <person name="Borodovsky M."/>
            <person name="Burns C."/>
            <person name="Canback B."/>
            <person name="Casselton L.A."/>
            <person name="Cheng C.K."/>
            <person name="Deng J."/>
            <person name="Dietrich F.S."/>
            <person name="Fargo D.C."/>
            <person name="Farman M.L."/>
            <person name="Gathman A.C."/>
            <person name="Goldberg J."/>
            <person name="Guigo R."/>
            <person name="Hoegger P.J."/>
            <person name="Hooker J.B."/>
            <person name="Huggins A."/>
            <person name="James T.Y."/>
            <person name="Kamada T."/>
            <person name="Kilaru S."/>
            <person name="Kodira C."/>
            <person name="Kues U."/>
            <person name="Kupfer D."/>
            <person name="Kwan H.S."/>
            <person name="Lomsadze A."/>
            <person name="Li W."/>
            <person name="Lilly W.W."/>
            <person name="Ma L.J."/>
            <person name="Mackey A.J."/>
            <person name="Manning G."/>
            <person name="Martin F."/>
            <person name="Muraguchi H."/>
            <person name="Natvig D.O."/>
            <person name="Palmerini H."/>
            <person name="Ramesh M.A."/>
            <person name="Rehmeyer C.J."/>
            <person name="Roe B.A."/>
            <person name="Shenoy N."/>
            <person name="Stanke M."/>
            <person name="Ter-Hovhannisyan V."/>
            <person name="Tunlid A."/>
            <person name="Velagapudi R."/>
            <person name="Vision T.J."/>
            <person name="Zeng Q."/>
            <person name="Zolan M.E."/>
            <person name="Pukkila P.J."/>
        </authorList>
    </citation>
    <scope>NUCLEOTIDE SEQUENCE [LARGE SCALE GENOMIC DNA]</scope>
    <source>
        <strain evidence="5">Okayama-7 / 130 / ATCC MYA-4618 / FGSC 9003</strain>
    </source>
</reference>
<dbReference type="AlphaFoldDB" id="D6RP02"/>
<evidence type="ECO:0000313" key="5">
    <source>
        <dbReference type="Proteomes" id="UP000001861"/>
    </source>
</evidence>
<feature type="compositionally biased region" description="Basic and acidic residues" evidence="1">
    <location>
        <begin position="43"/>
        <end position="56"/>
    </location>
</feature>
<dbReference type="PANTHER" id="PTHR33119">
    <property type="entry name" value="IFI3P"/>
    <property type="match status" value="1"/>
</dbReference>
<organism evidence="4 5">
    <name type="scientific">Coprinopsis cinerea (strain Okayama-7 / 130 / ATCC MYA-4618 / FGSC 9003)</name>
    <name type="common">Inky cap fungus</name>
    <name type="synonym">Hormographiella aspergillata</name>
    <dbReference type="NCBI Taxonomy" id="240176"/>
    <lineage>
        <taxon>Eukaryota</taxon>
        <taxon>Fungi</taxon>
        <taxon>Dikarya</taxon>
        <taxon>Basidiomycota</taxon>
        <taxon>Agaricomycotina</taxon>
        <taxon>Agaricomycetes</taxon>
        <taxon>Agaricomycetidae</taxon>
        <taxon>Agaricales</taxon>
        <taxon>Agaricineae</taxon>
        <taxon>Psathyrellaceae</taxon>
        <taxon>Coprinopsis</taxon>
    </lineage>
</organism>
<keyword evidence="5" id="KW-1185">Reference proteome</keyword>
<dbReference type="OrthoDB" id="415532at2759"/>
<feature type="region of interest" description="Disordered" evidence="1">
    <location>
        <begin position="43"/>
        <end position="79"/>
    </location>
</feature>
<comment type="caution">
    <text evidence="4">The sequence shown here is derived from an EMBL/GenBank/DDBJ whole genome shotgun (WGS) entry which is preliminary data.</text>
</comment>
<feature type="domain" description="DUF4246" evidence="3">
    <location>
        <begin position="1"/>
        <end position="30"/>
    </location>
</feature>
<feature type="compositionally biased region" description="Polar residues" evidence="1">
    <location>
        <begin position="57"/>
        <end position="75"/>
    </location>
</feature>
<name>D6RP02_COPC7</name>
<dbReference type="OMA" id="KWRDEAR"/>
<dbReference type="InParanoid" id="D6RP02"/>
<dbReference type="VEuPathDB" id="FungiDB:CC1G_14939"/>
<evidence type="ECO:0000313" key="4">
    <source>
        <dbReference type="EMBL" id="EFI27114.1"/>
    </source>
</evidence>
<dbReference type="InterPro" id="IPR049207">
    <property type="entry name" value="DUF4246_N"/>
</dbReference>
<evidence type="ECO:0000259" key="3">
    <source>
        <dbReference type="Pfam" id="PF21666"/>
    </source>
</evidence>
<dbReference type="Pfam" id="PF21666">
    <property type="entry name" value="DUF4246_N"/>
    <property type="match status" value="1"/>
</dbReference>
<sequence>MLRFMNAITDKENWHVKILDEAIAEKWKTEAIEAARAEFIRARDDPSVSHRGKQDDASNAESTNEAEGTNNNNQLDDYPFYTVPRDESSFTTAMADYCIDELRHTAPNFHTSPNGSIIVYNGNVVKSDSAVPPEIRRRCKRPLFPLVYGKTKVLPVGAKVTSLEAGDAVKRCGQGDVLPTLSAPSEKCDTGYFSSGTTNPYSSKFQWLPCDVDISSDRAKILSYINNLHPDKHKDLYHVIEDVITASIPLWNITLAPLADANFTHRKRIPHLTVEFDPNPREIPDDEEWIEKYTRTILPDIEEPFNEGHVQTPAPFSLKERMQHERPLQVIVKLANIELTPDKPHYPGGTWHVEGQLNEHIVATALYYYSSSNITPSSLAFRQVSELDEAAVLSHLEYPQGVVHWLKEVYGCEDREGAVQYVGAVETREGRLLTFPNILQHQVQPFSLNDKTKPGHRKILALFLVDPHIRVISTAHVPAQRMDWWREEFETPPMNLKGINTVGLEKLPLELQDHVLDGVDFPISLAEAKQLRGELMEERKNFVLDHGRAFEGSICFSLCEH</sequence>
<dbReference type="Proteomes" id="UP000001861">
    <property type="component" value="Unassembled WGS sequence"/>
</dbReference>
<dbReference type="eggNOG" id="ENOG502QQIE">
    <property type="taxonomic scope" value="Eukaryota"/>
</dbReference>
<dbReference type="EMBL" id="AACS02000008">
    <property type="protein sequence ID" value="EFI27114.1"/>
    <property type="molecule type" value="Genomic_DNA"/>
</dbReference>
<feature type="domain" description="DUF4246" evidence="2">
    <location>
        <begin position="143"/>
        <end position="488"/>
    </location>
</feature>
<dbReference type="GeneID" id="9379357"/>
<dbReference type="HOGENOM" id="CLU_012066_2_0_1"/>
<dbReference type="STRING" id="240176.D6RP02"/>
<dbReference type="InterPro" id="IPR049192">
    <property type="entry name" value="DUF4246_C"/>
</dbReference>
<gene>
    <name evidence="4" type="ORF">CC1G_14939</name>
</gene>
<evidence type="ECO:0000259" key="2">
    <source>
        <dbReference type="Pfam" id="PF14033"/>
    </source>
</evidence>
<dbReference type="RefSeq" id="XP_002910608.1">
    <property type="nucleotide sequence ID" value="XM_002910562.1"/>
</dbReference>